<dbReference type="InterPro" id="IPR027640">
    <property type="entry name" value="Kinesin-like_fam"/>
</dbReference>
<organism evidence="7">
    <name type="scientific">Alexandrium monilatum</name>
    <dbReference type="NCBI Taxonomy" id="311494"/>
    <lineage>
        <taxon>Eukaryota</taxon>
        <taxon>Sar</taxon>
        <taxon>Alveolata</taxon>
        <taxon>Dinophyceae</taxon>
        <taxon>Gonyaulacales</taxon>
        <taxon>Pyrocystaceae</taxon>
        <taxon>Alexandrium</taxon>
    </lineage>
</organism>
<reference evidence="7" key="1">
    <citation type="submission" date="2021-01" db="EMBL/GenBank/DDBJ databases">
        <authorList>
            <person name="Corre E."/>
            <person name="Pelletier E."/>
            <person name="Niang G."/>
            <person name="Scheremetjew M."/>
            <person name="Finn R."/>
            <person name="Kale V."/>
            <person name="Holt S."/>
            <person name="Cochrane G."/>
            <person name="Meng A."/>
            <person name="Brown T."/>
            <person name="Cohen L."/>
        </authorList>
    </citation>
    <scope>NUCLEOTIDE SEQUENCE</scope>
    <source>
        <strain evidence="7">CCMP3105</strain>
    </source>
</reference>
<feature type="compositionally biased region" description="Polar residues" evidence="5">
    <location>
        <begin position="284"/>
        <end position="295"/>
    </location>
</feature>
<dbReference type="GO" id="GO:0003777">
    <property type="term" value="F:microtubule motor activity"/>
    <property type="evidence" value="ECO:0007669"/>
    <property type="project" value="InterPro"/>
</dbReference>
<evidence type="ECO:0000313" key="7">
    <source>
        <dbReference type="EMBL" id="CAE4648064.1"/>
    </source>
</evidence>
<feature type="region of interest" description="Disordered" evidence="5">
    <location>
        <begin position="504"/>
        <end position="523"/>
    </location>
</feature>
<dbReference type="PANTHER" id="PTHR47972:SF28">
    <property type="entry name" value="KINESIN-LIKE PROTEIN KLP-3"/>
    <property type="match status" value="1"/>
</dbReference>
<gene>
    <name evidence="7" type="ORF">AMON00008_LOCUS51370</name>
</gene>
<evidence type="ECO:0000259" key="6">
    <source>
        <dbReference type="PROSITE" id="PS50067"/>
    </source>
</evidence>
<feature type="region of interest" description="Disordered" evidence="5">
    <location>
        <begin position="283"/>
        <end position="311"/>
    </location>
</feature>
<dbReference type="AlphaFoldDB" id="A0A7S4SJZ8"/>
<dbReference type="Gene3D" id="2.30.29.30">
    <property type="entry name" value="Pleckstrin-homology domain (PH domain)/Phosphotyrosine-binding domain (PTB)"/>
    <property type="match status" value="1"/>
</dbReference>
<evidence type="ECO:0000256" key="4">
    <source>
        <dbReference type="RuleBase" id="RU000394"/>
    </source>
</evidence>
<evidence type="ECO:0000256" key="5">
    <source>
        <dbReference type="SAM" id="MobiDB-lite"/>
    </source>
</evidence>
<evidence type="ECO:0000256" key="2">
    <source>
        <dbReference type="ARBA" id="ARBA00022840"/>
    </source>
</evidence>
<accession>A0A7S4SJZ8</accession>
<keyword evidence="4" id="KW-0493">Microtubule</keyword>
<keyword evidence="3 4" id="KW-0505">Motor protein</keyword>
<dbReference type="InterPro" id="IPR019821">
    <property type="entry name" value="Kinesin_motor_CS"/>
</dbReference>
<evidence type="ECO:0000256" key="1">
    <source>
        <dbReference type="ARBA" id="ARBA00022741"/>
    </source>
</evidence>
<dbReference type="InterPro" id="IPR001752">
    <property type="entry name" value="Kinesin_motor_dom"/>
</dbReference>
<dbReference type="GO" id="GO:0007018">
    <property type="term" value="P:microtubule-based movement"/>
    <property type="evidence" value="ECO:0007669"/>
    <property type="project" value="InterPro"/>
</dbReference>
<feature type="region of interest" description="Disordered" evidence="5">
    <location>
        <begin position="382"/>
        <end position="448"/>
    </location>
</feature>
<sequence>MAEDATPPVKPERRGYLLNEYTGSREYFVLRGGVLRIRQTKQGPDIGAVCLTHGSTVTLLANSALEVHAKVPYPQEYILAAMNVGEAEGWHDDIKASINAEQEEMARLTKLLENGCTMHKYNYSNSKRSRRYFWVEDNRHELCWGRSKGDKKDDTQKVDLRECIGIIYGPMTTTFQRCPNLEDPAWTCFSLLFMGRTLDLTVSGDLQVRAWFLGMQHLISLHGIGSMPMMSDAQFVARKVQYKLMAVAHRNGLVLGRYLLQRVRALATGKGLTGLADDHRLSTPVASSTRATVTGSKERKREAESQATGRSANLKARTLEVQATLRDRSVQIEVAKTLLKTGKGMSQDSLDAALREAALEALKKQCASLDEDMQRLTAEAEELAPQAKAAEKSERSVRKLQQKLEESEAKRKELEQSLSSARTNVESSNGAKRKSTAEDAEAKKRATELRQRIEDLERRAREVQAQQHAELAAAQSQRRDEAIQAAEQERLALARKLEAAGQDLTKAKEAEQQSRERLAQTQELSKKLNTSIAPLVQAAKRLKEEQSRTRAEVLEVGKGFTAEVQKVVDSTAKLKEQGLALQERYKAVMEERKKLHNTVLDLKGNIRVFVRVRPINSKETGHEPEGEATISFRDDTNIGVYDGTHARRKWFEFDRVFSPDTKQVMVFEEAKPLATSVLDGYCVCIFAYGQTGSGKTHTMTGIPSDPGLNTRVLEELFRIRNERAGEYVINISLSITEIYNETIRDLLSPSSKKLDVKQNSDGSCGVPGLSEEKVESVDDVMDCIAKASKNRAVSSTDMNEQSSRSHSIVTVRTQCTLGSDTYIGKIHLIDLAGSENTNKSGVTGQGMKEAQNINKSLSALGDVIQSLVAKNPHTPYRNSKLTMMLKDSLGGNSKTLMIVCSSPAQFNVTETLSSLNFAARARNVELGKAKQKVAS</sequence>
<feature type="compositionally biased region" description="Polar residues" evidence="5">
    <location>
        <begin position="416"/>
        <end position="430"/>
    </location>
</feature>
<dbReference type="PANTHER" id="PTHR47972">
    <property type="entry name" value="KINESIN-LIKE PROTEIN KLP-3"/>
    <property type="match status" value="1"/>
</dbReference>
<dbReference type="InterPro" id="IPR036961">
    <property type="entry name" value="Kinesin_motor_dom_sf"/>
</dbReference>
<name>A0A7S4SJZ8_9DINO</name>
<feature type="domain" description="Kinesin motor" evidence="6">
    <location>
        <begin position="605"/>
        <end position="924"/>
    </location>
</feature>
<dbReference type="SMART" id="SM00129">
    <property type="entry name" value="KISc"/>
    <property type="match status" value="1"/>
</dbReference>
<dbReference type="Pfam" id="PF00225">
    <property type="entry name" value="Kinesin"/>
    <property type="match status" value="1"/>
</dbReference>
<proteinExistence type="inferred from homology"/>
<dbReference type="EMBL" id="HBNR01072455">
    <property type="protein sequence ID" value="CAE4648064.1"/>
    <property type="molecule type" value="Transcribed_RNA"/>
</dbReference>
<keyword evidence="2 3" id="KW-0067">ATP-binding</keyword>
<evidence type="ECO:0000256" key="3">
    <source>
        <dbReference type="PROSITE-ProRule" id="PRU00283"/>
    </source>
</evidence>
<dbReference type="SUPFAM" id="SSF52540">
    <property type="entry name" value="P-loop containing nucleoside triphosphate hydrolases"/>
    <property type="match status" value="1"/>
</dbReference>
<keyword evidence="1 3" id="KW-0547">Nucleotide-binding</keyword>
<dbReference type="SUPFAM" id="SSF50729">
    <property type="entry name" value="PH domain-like"/>
    <property type="match status" value="1"/>
</dbReference>
<feature type="compositionally biased region" description="Basic and acidic residues" evidence="5">
    <location>
        <begin position="435"/>
        <end position="448"/>
    </location>
</feature>
<dbReference type="InterPro" id="IPR001849">
    <property type="entry name" value="PH_domain"/>
</dbReference>
<protein>
    <recommendedName>
        <fullName evidence="4">Kinesin-like protein</fullName>
    </recommendedName>
</protein>
<comment type="similarity">
    <text evidence="3 4">Belongs to the TRAFAC class myosin-kinesin ATPase superfamily. Kinesin family.</text>
</comment>
<dbReference type="InterPro" id="IPR027417">
    <property type="entry name" value="P-loop_NTPase"/>
</dbReference>
<dbReference type="GO" id="GO:0005524">
    <property type="term" value="F:ATP binding"/>
    <property type="evidence" value="ECO:0007669"/>
    <property type="project" value="UniProtKB-UniRule"/>
</dbReference>
<dbReference type="SMART" id="SM00233">
    <property type="entry name" value="PH"/>
    <property type="match status" value="2"/>
</dbReference>
<dbReference type="FunFam" id="3.40.850.10:FF:000113">
    <property type="entry name" value="Kinesin-like protein"/>
    <property type="match status" value="1"/>
</dbReference>
<dbReference type="GO" id="GO:0008017">
    <property type="term" value="F:microtubule binding"/>
    <property type="evidence" value="ECO:0007669"/>
    <property type="project" value="InterPro"/>
</dbReference>
<feature type="compositionally biased region" description="Basic and acidic residues" evidence="5">
    <location>
        <begin position="389"/>
        <end position="415"/>
    </location>
</feature>
<dbReference type="PRINTS" id="PR00380">
    <property type="entry name" value="KINESINHEAVY"/>
</dbReference>
<dbReference type="GO" id="GO:0005874">
    <property type="term" value="C:microtubule"/>
    <property type="evidence" value="ECO:0007669"/>
    <property type="project" value="UniProtKB-KW"/>
</dbReference>
<feature type="binding site" evidence="3">
    <location>
        <begin position="689"/>
        <end position="696"/>
    </location>
    <ligand>
        <name>ATP</name>
        <dbReference type="ChEBI" id="CHEBI:30616"/>
    </ligand>
</feature>
<feature type="compositionally biased region" description="Basic and acidic residues" evidence="5">
    <location>
        <begin position="505"/>
        <end position="518"/>
    </location>
</feature>
<dbReference type="PROSITE" id="PS50067">
    <property type="entry name" value="KINESIN_MOTOR_2"/>
    <property type="match status" value="1"/>
</dbReference>
<dbReference type="PROSITE" id="PS00411">
    <property type="entry name" value="KINESIN_MOTOR_1"/>
    <property type="match status" value="1"/>
</dbReference>
<dbReference type="Gene3D" id="3.40.850.10">
    <property type="entry name" value="Kinesin motor domain"/>
    <property type="match status" value="1"/>
</dbReference>
<dbReference type="InterPro" id="IPR011993">
    <property type="entry name" value="PH-like_dom_sf"/>
</dbReference>